<dbReference type="EMBL" id="CP029191">
    <property type="protein sequence ID" value="QES45291.1"/>
    <property type="molecule type" value="Genomic_DNA"/>
</dbReference>
<name>A0A5P2CVZ6_STRVZ</name>
<evidence type="ECO:0000313" key="3">
    <source>
        <dbReference type="Proteomes" id="UP000324015"/>
    </source>
</evidence>
<sequence>MSAGCRGCEDPVDEPVPVALEHSNSAGGRLVRMCTACRQRFQMIPLDEHPPDSPGFPIFATPPRA</sequence>
<accession>A0A5P2CVZ6</accession>
<evidence type="ECO:0000313" key="2">
    <source>
        <dbReference type="EMBL" id="QES45291.1"/>
    </source>
</evidence>
<proteinExistence type="predicted"/>
<dbReference type="AlphaFoldDB" id="A0A5P2CVZ6"/>
<feature type="region of interest" description="Disordered" evidence="1">
    <location>
        <begin position="45"/>
        <end position="65"/>
    </location>
</feature>
<organism evidence="2 3">
    <name type="scientific">Streptomyces venezuelae</name>
    <dbReference type="NCBI Taxonomy" id="54571"/>
    <lineage>
        <taxon>Bacteria</taxon>
        <taxon>Bacillati</taxon>
        <taxon>Actinomycetota</taxon>
        <taxon>Actinomycetes</taxon>
        <taxon>Kitasatosporales</taxon>
        <taxon>Streptomycetaceae</taxon>
        <taxon>Streptomyces</taxon>
    </lineage>
</organism>
<dbReference type="Proteomes" id="UP000324015">
    <property type="component" value="Chromosome"/>
</dbReference>
<gene>
    <name evidence="2" type="ORF">DEJ49_33680</name>
</gene>
<evidence type="ECO:0000256" key="1">
    <source>
        <dbReference type="SAM" id="MobiDB-lite"/>
    </source>
</evidence>
<reference evidence="2 3" key="1">
    <citation type="submission" date="2018-05" db="EMBL/GenBank/DDBJ databases">
        <title>Streptomyces venezuelae.</title>
        <authorList>
            <person name="Kim W."/>
            <person name="Lee N."/>
            <person name="Cho B.-K."/>
        </authorList>
    </citation>
    <scope>NUCLEOTIDE SEQUENCE [LARGE SCALE GENOMIC DNA]</scope>
    <source>
        <strain evidence="2 3">ATCC 14585</strain>
    </source>
</reference>
<protein>
    <submittedName>
        <fullName evidence="2">Uncharacterized protein</fullName>
    </submittedName>
</protein>